<dbReference type="EC" id="3.5.2.17" evidence="8"/>
<dbReference type="GO" id="GO:0033971">
    <property type="term" value="F:hydroxyisourate hydrolase activity"/>
    <property type="evidence" value="ECO:0007669"/>
    <property type="project" value="UniProtKB-EC"/>
</dbReference>
<protein>
    <recommendedName>
        <fullName evidence="8">5-hydroxyisourate hydrolase</fullName>
        <shortName evidence="8">HIU hydrolase</shortName>
        <shortName evidence="8">HIUHase</shortName>
        <ecNumber evidence="8">3.5.2.17</ecNumber>
    </recommendedName>
</protein>
<dbReference type="EMBL" id="CP028137">
    <property type="protein sequence ID" value="AZZ51359.1"/>
    <property type="molecule type" value="Genomic_DNA"/>
</dbReference>
<dbReference type="PRINTS" id="PR00189">
    <property type="entry name" value="TRNSTHYRETIN"/>
</dbReference>
<evidence type="ECO:0000256" key="1">
    <source>
        <dbReference type="ARBA" id="ARBA00001043"/>
    </source>
</evidence>
<evidence type="ECO:0000256" key="3">
    <source>
        <dbReference type="ARBA" id="ARBA00009850"/>
    </source>
</evidence>
<comment type="catalytic activity">
    <reaction evidence="1 8">
        <text>5-hydroxyisourate + H2O = 5-hydroxy-2-oxo-4-ureido-2,5-dihydro-1H-imidazole-5-carboxylate + H(+)</text>
        <dbReference type="Rhea" id="RHEA:23736"/>
        <dbReference type="ChEBI" id="CHEBI:15377"/>
        <dbReference type="ChEBI" id="CHEBI:15378"/>
        <dbReference type="ChEBI" id="CHEBI:18072"/>
        <dbReference type="ChEBI" id="CHEBI:58639"/>
        <dbReference type="EC" id="3.5.2.17"/>
    </reaction>
</comment>
<dbReference type="GO" id="GO:0006144">
    <property type="term" value="P:purine nucleobase metabolic process"/>
    <property type="evidence" value="ECO:0007669"/>
    <property type="project" value="UniProtKB-KW"/>
</dbReference>
<dbReference type="PROSITE" id="PS00768">
    <property type="entry name" value="TRANSTHYRETIN_1"/>
    <property type="match status" value="1"/>
</dbReference>
<evidence type="ECO:0000256" key="4">
    <source>
        <dbReference type="ARBA" id="ARBA00011881"/>
    </source>
</evidence>
<dbReference type="SUPFAM" id="SSF49472">
    <property type="entry name" value="Transthyretin (synonym: prealbumin)"/>
    <property type="match status" value="1"/>
</dbReference>
<dbReference type="PANTHER" id="PTHR10395">
    <property type="entry name" value="URICASE AND TRANSTHYRETIN-RELATED"/>
    <property type="match status" value="1"/>
</dbReference>
<evidence type="ECO:0000256" key="7">
    <source>
        <dbReference type="PIRSR" id="PIRSR600895-51"/>
    </source>
</evidence>
<dbReference type="InterPro" id="IPR000895">
    <property type="entry name" value="Transthyretin/HIU_hydrolase"/>
</dbReference>
<reference evidence="10 11" key="1">
    <citation type="submission" date="2018-03" db="EMBL/GenBank/DDBJ databases">
        <title>Bacteriophage NCPPB3778 and a type I-E CRISPR drive the evolution of the US Biological Select Agent, Rathayibacter toxicus.</title>
        <authorList>
            <person name="Davis E.W.II."/>
            <person name="Tabima J.F."/>
            <person name="Weisberg A.J."/>
            <person name="Dantas Lopes L."/>
            <person name="Wiseman M.S."/>
            <person name="Wiseman M.S."/>
            <person name="Pupko T."/>
            <person name="Belcher M.S."/>
            <person name="Sechler A.J."/>
            <person name="Tancos M.A."/>
            <person name="Schroeder B.K."/>
            <person name="Murray T.D."/>
            <person name="Luster D.G."/>
            <person name="Schneider W.L."/>
            <person name="Rogers E."/>
            <person name="Andreote F.D."/>
            <person name="Grunwald N.J."/>
            <person name="Putnam M.L."/>
            <person name="Chang J.H."/>
        </authorList>
    </citation>
    <scope>NUCLEOTIDE SEQUENCE [LARGE SCALE GENOMIC DNA]</scope>
    <source>
        <strain evidence="10 11">DSM 15932</strain>
    </source>
</reference>
<comment type="similarity">
    <text evidence="3 8">Belongs to the transthyretin family. 5-hydroxyisourate hydrolase subfamily.</text>
</comment>
<feature type="binding site" evidence="7">
    <location>
        <position position="49"/>
    </location>
    <ligand>
        <name>substrate</name>
    </ligand>
</feature>
<dbReference type="KEGG" id="rfs:C1I64_04425"/>
<dbReference type="InterPro" id="IPR023418">
    <property type="entry name" value="Thyroxine_BS"/>
</dbReference>
<evidence type="ECO:0000256" key="5">
    <source>
        <dbReference type="ARBA" id="ARBA00022631"/>
    </source>
</evidence>
<dbReference type="CDD" id="cd05822">
    <property type="entry name" value="TLP_HIUase"/>
    <property type="match status" value="1"/>
</dbReference>
<dbReference type="InterPro" id="IPR023416">
    <property type="entry name" value="Transthyretin/HIU_hydrolase_d"/>
</dbReference>
<organism evidence="10 11">
    <name type="scientific">Rathayibacter festucae DSM 15932</name>
    <dbReference type="NCBI Taxonomy" id="1328866"/>
    <lineage>
        <taxon>Bacteria</taxon>
        <taxon>Bacillati</taxon>
        <taxon>Actinomycetota</taxon>
        <taxon>Actinomycetes</taxon>
        <taxon>Micrococcales</taxon>
        <taxon>Microbacteriaceae</taxon>
        <taxon>Rathayibacter</taxon>
    </lineage>
</organism>
<dbReference type="Proteomes" id="UP000285317">
    <property type="component" value="Chromosome"/>
</dbReference>
<evidence type="ECO:0000313" key="10">
    <source>
        <dbReference type="EMBL" id="AZZ51359.1"/>
    </source>
</evidence>
<feature type="binding site" evidence="7">
    <location>
        <position position="112"/>
    </location>
    <ligand>
        <name>substrate</name>
    </ligand>
</feature>
<dbReference type="NCBIfam" id="TIGR02962">
    <property type="entry name" value="hdxy_isourate"/>
    <property type="match status" value="1"/>
</dbReference>
<dbReference type="Pfam" id="PF00576">
    <property type="entry name" value="Transthyretin"/>
    <property type="match status" value="1"/>
</dbReference>
<sequence>MSAHRSHVTTHVLDAVLGRPAQDVPVALQARRGSGWEPVASARTDADGRVAEFGPAELPAGIYRVVFDTAAYFERSGTESFYPEVVVAFHLEDTAAHFHIPLLLSPFAYSTYRGS</sequence>
<dbReference type="InterPro" id="IPR014306">
    <property type="entry name" value="Hydroxyisourate_hydrolase"/>
</dbReference>
<feature type="binding site" evidence="7">
    <location>
        <position position="11"/>
    </location>
    <ligand>
        <name>substrate</name>
    </ligand>
</feature>
<name>A0A3Q9UYH6_9MICO</name>
<dbReference type="SMART" id="SM00095">
    <property type="entry name" value="TR_THY"/>
    <property type="match status" value="1"/>
</dbReference>
<accession>A0A3Q9UYH6</accession>
<evidence type="ECO:0000313" key="11">
    <source>
        <dbReference type="Proteomes" id="UP000285317"/>
    </source>
</evidence>
<keyword evidence="5 8" id="KW-0659">Purine metabolism</keyword>
<dbReference type="InterPro" id="IPR036817">
    <property type="entry name" value="Transthyretin/HIU_hydrolase_sf"/>
</dbReference>
<evidence type="ECO:0000259" key="9">
    <source>
        <dbReference type="SMART" id="SM00095"/>
    </source>
</evidence>
<dbReference type="RefSeq" id="WP_164874437.1">
    <property type="nucleotide sequence ID" value="NZ_CP028137.1"/>
</dbReference>
<dbReference type="PANTHER" id="PTHR10395:SF7">
    <property type="entry name" value="5-HYDROXYISOURATE HYDROLASE"/>
    <property type="match status" value="1"/>
</dbReference>
<dbReference type="Gene3D" id="2.60.40.180">
    <property type="entry name" value="Transthyretin/hydroxyisourate hydrolase domain"/>
    <property type="match status" value="1"/>
</dbReference>
<comment type="subunit">
    <text evidence="4 8">Homotetramer.</text>
</comment>
<comment type="function">
    <text evidence="2">Catalyzes the hydrolysis of 5-hydroxyisourate (HIU) to 2-oxo-4-hydroxy-4-carboxy-5-ureidoimidazoline (OHCU).</text>
</comment>
<evidence type="ECO:0000256" key="6">
    <source>
        <dbReference type="ARBA" id="ARBA00022801"/>
    </source>
</evidence>
<evidence type="ECO:0000256" key="8">
    <source>
        <dbReference type="RuleBase" id="RU361270"/>
    </source>
</evidence>
<evidence type="ECO:0000256" key="2">
    <source>
        <dbReference type="ARBA" id="ARBA00002704"/>
    </source>
</evidence>
<proteinExistence type="inferred from homology"/>
<keyword evidence="6 8" id="KW-0378">Hydrolase</keyword>
<dbReference type="AlphaFoldDB" id="A0A3Q9UYH6"/>
<gene>
    <name evidence="10" type="primary">uraH</name>
    <name evidence="10" type="ORF">C1I64_04425</name>
</gene>
<feature type="domain" description="Transthyretin/hydroxyisourate hydrolase" evidence="9">
    <location>
        <begin position="3"/>
        <end position="114"/>
    </location>
</feature>